<dbReference type="AlphaFoldDB" id="A0A2V2MYH8"/>
<keyword evidence="2" id="KW-1185">Reference proteome</keyword>
<comment type="caution">
    <text evidence="1">The sequence shown here is derived from an EMBL/GenBank/DDBJ whole genome shotgun (WGS) entry which is preliminary data.</text>
</comment>
<dbReference type="RefSeq" id="WP_109967997.1">
    <property type="nucleotide sequence ID" value="NZ_CP176093.1"/>
</dbReference>
<dbReference type="GeneID" id="97548923"/>
<dbReference type="EMBL" id="QGMY01000005">
    <property type="protein sequence ID" value="PWR72992.1"/>
    <property type="molecule type" value="Genomic_DNA"/>
</dbReference>
<organism evidence="1 2">
    <name type="scientific">Methanospirillum lacunae</name>
    <dbReference type="NCBI Taxonomy" id="668570"/>
    <lineage>
        <taxon>Archaea</taxon>
        <taxon>Methanobacteriati</taxon>
        <taxon>Methanobacteriota</taxon>
        <taxon>Stenosarchaea group</taxon>
        <taxon>Methanomicrobia</taxon>
        <taxon>Methanomicrobiales</taxon>
        <taxon>Methanospirillaceae</taxon>
        <taxon>Methanospirillum</taxon>
    </lineage>
</organism>
<sequence>MIEDIQYVYNSTGQKTAVIVPIEIWERVGDIQPGKRTHDLTRYYGAYLDYISESDTVAKVVREDWER</sequence>
<dbReference type="OrthoDB" id="104535at2157"/>
<protein>
    <submittedName>
        <fullName evidence="1">Uncharacterized protein</fullName>
    </submittedName>
</protein>
<reference evidence="1 2" key="1">
    <citation type="submission" date="2018-05" db="EMBL/GenBank/DDBJ databases">
        <title>Draft genome of Methanospirillum lacunae Ki8-1.</title>
        <authorList>
            <person name="Dueholm M.S."/>
            <person name="Nielsen P.H."/>
            <person name="Bakmann L.F."/>
            <person name="Otzen D.E."/>
        </authorList>
    </citation>
    <scope>NUCLEOTIDE SEQUENCE [LARGE SCALE GENOMIC DNA]</scope>
    <source>
        <strain evidence="1 2">Ki8-1</strain>
    </source>
</reference>
<evidence type="ECO:0000313" key="1">
    <source>
        <dbReference type="EMBL" id="PWR72992.1"/>
    </source>
</evidence>
<evidence type="ECO:0000313" key="2">
    <source>
        <dbReference type="Proteomes" id="UP000245657"/>
    </source>
</evidence>
<name>A0A2V2MYH8_9EURY</name>
<gene>
    <name evidence="1" type="ORF">DK846_05800</name>
</gene>
<dbReference type="Proteomes" id="UP000245657">
    <property type="component" value="Unassembled WGS sequence"/>
</dbReference>
<accession>A0A2V2MYH8</accession>
<proteinExistence type="predicted"/>